<proteinExistence type="predicted"/>
<evidence type="ECO:0000256" key="1">
    <source>
        <dbReference type="SAM" id="MobiDB-lite"/>
    </source>
</evidence>
<reference evidence="2 3" key="1">
    <citation type="journal article" name="Sci. Rep.">
        <title>Telomere-to-telomere assembled and centromere annotated genomes of the two main subspecies of the button mushroom Agaricus bisporus reveal especially polymorphic chromosome ends.</title>
        <authorList>
            <person name="Sonnenberg A.S.M."/>
            <person name="Sedaghat-Telgerd N."/>
            <person name="Lavrijssen B."/>
            <person name="Ohm R.A."/>
            <person name="Hendrickx P.M."/>
            <person name="Scholtmeijer K."/>
            <person name="Baars J.J.P."/>
            <person name="van Peer A."/>
        </authorList>
    </citation>
    <scope>NUCLEOTIDE SEQUENCE [LARGE SCALE GENOMIC DNA]</scope>
    <source>
        <strain evidence="2 3">H119_p4</strain>
    </source>
</reference>
<dbReference type="AlphaFoldDB" id="A0A8H7C5S3"/>
<sequence length="122" mass="13536">MSFLPHSRTFADHARTRLPLSHAIPKNRLKNPGRGGKNLGNRYRVLERSLRGKLSLSLPAPQTTTTILPTRPAPSRMTTFKGFVVPIQPLPPHSDGTNVACRDALSVSMTFTKSPWRPIMNP</sequence>
<evidence type="ECO:0000313" key="3">
    <source>
        <dbReference type="Proteomes" id="UP000629468"/>
    </source>
</evidence>
<feature type="region of interest" description="Disordered" evidence="1">
    <location>
        <begin position="19"/>
        <end position="40"/>
    </location>
</feature>
<comment type="caution">
    <text evidence="2">The sequence shown here is derived from an EMBL/GenBank/DDBJ whole genome shotgun (WGS) entry which is preliminary data.</text>
</comment>
<accession>A0A8H7C5S3</accession>
<organism evidence="2 3">
    <name type="scientific">Agaricus bisporus var. burnettii</name>
    <dbReference type="NCBI Taxonomy" id="192524"/>
    <lineage>
        <taxon>Eukaryota</taxon>
        <taxon>Fungi</taxon>
        <taxon>Dikarya</taxon>
        <taxon>Basidiomycota</taxon>
        <taxon>Agaricomycotina</taxon>
        <taxon>Agaricomycetes</taxon>
        <taxon>Agaricomycetidae</taxon>
        <taxon>Agaricales</taxon>
        <taxon>Agaricineae</taxon>
        <taxon>Agaricaceae</taxon>
        <taxon>Agaricus</taxon>
    </lineage>
</organism>
<dbReference type="EMBL" id="JABXXO010000012">
    <property type="protein sequence ID" value="KAF7762480.1"/>
    <property type="molecule type" value="Genomic_DNA"/>
</dbReference>
<name>A0A8H7C5S3_AGABI</name>
<protein>
    <submittedName>
        <fullName evidence="2">Uncharacterized protein</fullName>
    </submittedName>
</protein>
<evidence type="ECO:0000313" key="2">
    <source>
        <dbReference type="EMBL" id="KAF7762480.1"/>
    </source>
</evidence>
<gene>
    <name evidence="2" type="ORF">Agabi119p4_9073</name>
</gene>
<dbReference type="Proteomes" id="UP000629468">
    <property type="component" value="Unassembled WGS sequence"/>
</dbReference>